<sequence>MIIPIFGKVAYQITLDPTVWIFDDRKILLEDAFSPGGQKKNEQDPSKMTAKRFERDFAQIEDKDFFANHVSKSREKDVLQNSYVMPIAEFLDNAEIEKDAVKALLITDNDEITLTLDELYNSYFLFALNGRAIGEDGPVHVLFKDGSNKDDPIKGVKKSRSYNESFSYLYNLRYLTKNKHTVLF</sequence>
<dbReference type="EMBL" id="JAROCA020000001">
    <property type="protein sequence ID" value="MDY0406003.1"/>
    <property type="molecule type" value="Genomic_DNA"/>
</dbReference>
<accession>A0ABU5CI19</accession>
<gene>
    <name evidence="1" type="ORF">P5G51_011920</name>
</gene>
<dbReference type="RefSeq" id="WP_320384676.1">
    <property type="nucleotide sequence ID" value="NZ_JAROCA020000001.1"/>
</dbReference>
<protein>
    <submittedName>
        <fullName evidence="1">Uncharacterized protein</fullName>
    </submittedName>
</protein>
<name>A0ABU5CI19_9BACI</name>
<dbReference type="Proteomes" id="UP001228376">
    <property type="component" value="Unassembled WGS sequence"/>
</dbReference>
<comment type="caution">
    <text evidence="1">The sequence shown here is derived from an EMBL/GenBank/DDBJ whole genome shotgun (WGS) entry which is preliminary data.</text>
</comment>
<proteinExistence type="predicted"/>
<reference evidence="1 2" key="1">
    <citation type="submission" date="2023-10" db="EMBL/GenBank/DDBJ databases">
        <title>179-bfca-hs.</title>
        <authorList>
            <person name="Miliotis G."/>
            <person name="Sengupta P."/>
            <person name="Hameed A."/>
            <person name="Chuvochina M."/>
            <person name="Mcdonagh F."/>
            <person name="Simpson A.C."/>
            <person name="Singh N.K."/>
            <person name="Rekha P.D."/>
            <person name="Raman K."/>
            <person name="Hugenholtz P."/>
            <person name="Venkateswaran K."/>
        </authorList>
    </citation>
    <scope>NUCLEOTIDE SEQUENCE [LARGE SCALE GENOMIC DNA]</scope>
    <source>
        <strain evidence="1 2">179-BFC-A-HS</strain>
    </source>
</reference>
<keyword evidence="2" id="KW-1185">Reference proteome</keyword>
<evidence type="ECO:0000313" key="2">
    <source>
        <dbReference type="Proteomes" id="UP001228376"/>
    </source>
</evidence>
<organism evidence="1 2">
    <name type="scientific">Tigheibacillus jepli</name>
    <dbReference type="NCBI Taxonomy" id="3035914"/>
    <lineage>
        <taxon>Bacteria</taxon>
        <taxon>Bacillati</taxon>
        <taxon>Bacillota</taxon>
        <taxon>Bacilli</taxon>
        <taxon>Bacillales</taxon>
        <taxon>Bacillaceae</taxon>
        <taxon>Tigheibacillus</taxon>
    </lineage>
</organism>
<evidence type="ECO:0000313" key="1">
    <source>
        <dbReference type="EMBL" id="MDY0406003.1"/>
    </source>
</evidence>